<organism evidence="4 5">
    <name type="scientific">Loxostege sticticalis</name>
    <name type="common">Beet webworm moth</name>
    <dbReference type="NCBI Taxonomy" id="481309"/>
    <lineage>
        <taxon>Eukaryota</taxon>
        <taxon>Metazoa</taxon>
        <taxon>Ecdysozoa</taxon>
        <taxon>Arthropoda</taxon>
        <taxon>Hexapoda</taxon>
        <taxon>Insecta</taxon>
        <taxon>Pterygota</taxon>
        <taxon>Neoptera</taxon>
        <taxon>Endopterygota</taxon>
        <taxon>Lepidoptera</taxon>
        <taxon>Glossata</taxon>
        <taxon>Ditrysia</taxon>
        <taxon>Pyraloidea</taxon>
        <taxon>Crambidae</taxon>
        <taxon>Pyraustinae</taxon>
        <taxon>Loxostege</taxon>
    </lineage>
</organism>
<evidence type="ECO:0000259" key="2">
    <source>
        <dbReference type="PROSITE" id="PS50878"/>
    </source>
</evidence>
<reference evidence="4 5" key="1">
    <citation type="submission" date="2024-06" db="EMBL/GenBank/DDBJ databases">
        <title>A chromosome-level genome assembly of beet webworm, Loxostege sticticalis.</title>
        <authorList>
            <person name="Zhang Y."/>
        </authorList>
    </citation>
    <scope>NUCLEOTIDE SEQUENCE [LARGE SCALE GENOMIC DNA]</scope>
    <source>
        <strain evidence="4">AQ028</strain>
        <tissue evidence="4">Male pupae</tissue>
    </source>
</reference>
<dbReference type="CDD" id="cd03714">
    <property type="entry name" value="RT_DIRS1"/>
    <property type="match status" value="1"/>
</dbReference>
<evidence type="ECO:0008006" key="6">
    <source>
        <dbReference type="Google" id="ProtNLM"/>
    </source>
</evidence>
<dbReference type="EMBL" id="JBEDNZ010000015">
    <property type="protein sequence ID" value="KAL0829412.1"/>
    <property type="molecule type" value="Genomic_DNA"/>
</dbReference>
<dbReference type="InterPro" id="IPR036397">
    <property type="entry name" value="RNaseH_sf"/>
</dbReference>
<feature type="domain" description="Tyr recombinase" evidence="3">
    <location>
        <begin position="497"/>
        <end position="706"/>
    </location>
</feature>
<dbReference type="Pfam" id="PF00589">
    <property type="entry name" value="Phage_integrase"/>
    <property type="match status" value="1"/>
</dbReference>
<dbReference type="InterPro" id="IPR002104">
    <property type="entry name" value="Integrase_catalytic"/>
</dbReference>
<dbReference type="InterPro" id="IPR052055">
    <property type="entry name" value="Hepadnavirus_pol/RT"/>
</dbReference>
<gene>
    <name evidence="4" type="ORF">ABMA28_004185</name>
</gene>
<feature type="domain" description="Reverse transcriptase" evidence="2">
    <location>
        <begin position="1"/>
        <end position="137"/>
    </location>
</feature>
<dbReference type="InterPro" id="IPR011010">
    <property type="entry name" value="DNA_brk_join_enz"/>
</dbReference>
<evidence type="ECO:0000256" key="1">
    <source>
        <dbReference type="ARBA" id="ARBA00023172"/>
    </source>
</evidence>
<dbReference type="PANTHER" id="PTHR33050">
    <property type="entry name" value="REVERSE TRANSCRIPTASE DOMAIN-CONTAINING PROTEIN"/>
    <property type="match status" value="1"/>
</dbReference>
<dbReference type="InterPro" id="IPR013762">
    <property type="entry name" value="Integrase-like_cat_sf"/>
</dbReference>
<dbReference type="SUPFAM" id="SSF56672">
    <property type="entry name" value="DNA/RNA polymerases"/>
    <property type="match status" value="1"/>
</dbReference>
<comment type="caution">
    <text evidence="4">The sequence shown here is derived from an EMBL/GenBank/DDBJ whole genome shotgun (WGS) entry which is preliminary data.</text>
</comment>
<dbReference type="InterPro" id="IPR043128">
    <property type="entry name" value="Rev_trsase/Diguanyl_cyclase"/>
</dbReference>
<dbReference type="CDD" id="cd09275">
    <property type="entry name" value="RNase_HI_RT_DIRS1"/>
    <property type="match status" value="1"/>
</dbReference>
<sequence length="709" mass="80762">MEDVRTATKLMCHGSYMVNIDLKEAYFLVPIHKSHTKFLRFYLDDNLYEFVALPFGLCSAPYIFTKILQPVAAHLRSQGLLSVRYLDDFLCLGSSAEECSKNANATIQCLTELGFVINYEKSTLVPQTTCQFLGFLLNSENMSLQLPDSKRQKLLQQIISISKSTRIQIRNFARFLGSLTAACPAIAYGWLHTKALERAKYLALLKNNDDYDAFMEVPDNLYDDLLWWTNHILVAVNPIRNQNYDSEIFTDASLTGWGAACGNEKTGGHWTATERSNHINYLELLAVYFGLKSFANNKRDCNILLRVDNTTAISYLNRMGGVQYPHLNQITRQIWEWCEERNIFIFASYIRSSLNTEADGESRKLNIDTEWELNLREFDKIVYNFGKPSIDLFASRINAKCPIYMSWKRDPFAFNIDAFTVDWAQFYFYAFPPFALILKTLNKIVSDKATEFLTDCFKDGASYGTLNNHRSAISLISTNTLSGDLRLKRFFRGIFRIKPTFPRYAFTWDPSIVLNYLESFDNDSINLEQITKKLVMLLALATGQRTQTLSVIKISNIKMFQDRIVITITNLIKTSAVGKAQPILNLPFFRPRPAICPASVLQKYILETSSLRSNFEDRLILTHKKPHRPATPQSIGRWIKQTLTESGVDTSIFTAHSTRHASTSAASRAGLSVDVIRKTAGWSAQSAVFANFYNRPLIDSEISLLNHSN</sequence>
<evidence type="ECO:0000313" key="5">
    <source>
        <dbReference type="Proteomes" id="UP001549921"/>
    </source>
</evidence>
<dbReference type="Gene3D" id="3.30.420.10">
    <property type="entry name" value="Ribonuclease H-like superfamily/Ribonuclease H"/>
    <property type="match status" value="1"/>
</dbReference>
<dbReference type="PROSITE" id="PS50878">
    <property type="entry name" value="RT_POL"/>
    <property type="match status" value="1"/>
</dbReference>
<evidence type="ECO:0000313" key="4">
    <source>
        <dbReference type="EMBL" id="KAL0829412.1"/>
    </source>
</evidence>
<dbReference type="SUPFAM" id="SSF56349">
    <property type="entry name" value="DNA breaking-rejoining enzymes"/>
    <property type="match status" value="1"/>
</dbReference>
<proteinExistence type="predicted"/>
<dbReference type="GO" id="GO:0006310">
    <property type="term" value="P:DNA recombination"/>
    <property type="evidence" value="ECO:0007669"/>
    <property type="project" value="UniProtKB-KW"/>
</dbReference>
<accession>A0ABD0SWX5</accession>
<name>A0ABD0SWX5_LOXSC</name>
<dbReference type="AlphaFoldDB" id="A0ABD0SWX5"/>
<dbReference type="Gene3D" id="3.30.70.270">
    <property type="match status" value="1"/>
</dbReference>
<keyword evidence="1" id="KW-0233">DNA recombination</keyword>
<dbReference type="InterPro" id="IPR043502">
    <property type="entry name" value="DNA/RNA_pol_sf"/>
</dbReference>
<dbReference type="Pfam" id="PF00078">
    <property type="entry name" value="RVT_1"/>
    <property type="match status" value="1"/>
</dbReference>
<dbReference type="GO" id="GO:0071897">
    <property type="term" value="P:DNA biosynthetic process"/>
    <property type="evidence" value="ECO:0007669"/>
    <property type="project" value="UniProtKB-ARBA"/>
</dbReference>
<dbReference type="Gene3D" id="3.10.10.10">
    <property type="entry name" value="HIV Type 1 Reverse Transcriptase, subunit A, domain 1"/>
    <property type="match status" value="1"/>
</dbReference>
<dbReference type="Gene3D" id="1.10.443.10">
    <property type="entry name" value="Intergrase catalytic core"/>
    <property type="match status" value="1"/>
</dbReference>
<dbReference type="PROSITE" id="PS51898">
    <property type="entry name" value="TYR_RECOMBINASE"/>
    <property type="match status" value="1"/>
</dbReference>
<dbReference type="Proteomes" id="UP001549921">
    <property type="component" value="Unassembled WGS sequence"/>
</dbReference>
<dbReference type="PANTHER" id="PTHR33050:SF7">
    <property type="entry name" value="RIBONUCLEASE H"/>
    <property type="match status" value="1"/>
</dbReference>
<dbReference type="InterPro" id="IPR000477">
    <property type="entry name" value="RT_dom"/>
</dbReference>
<evidence type="ECO:0000259" key="3">
    <source>
        <dbReference type="PROSITE" id="PS51898"/>
    </source>
</evidence>
<protein>
    <recommendedName>
        <fullName evidence="6">Reverse transcriptase domain-containing protein</fullName>
    </recommendedName>
</protein>